<dbReference type="Proteomes" id="UP000601597">
    <property type="component" value="Unassembled WGS sequence"/>
</dbReference>
<accession>A0ABQ3AZK4</accession>
<organism evidence="3 4">
    <name type="scientific">Marinobacter zhanjiangensis</name>
    <dbReference type="NCBI Taxonomy" id="578215"/>
    <lineage>
        <taxon>Bacteria</taxon>
        <taxon>Pseudomonadati</taxon>
        <taxon>Pseudomonadota</taxon>
        <taxon>Gammaproteobacteria</taxon>
        <taxon>Pseudomonadales</taxon>
        <taxon>Marinobacteraceae</taxon>
        <taxon>Marinobacter</taxon>
    </lineage>
</organism>
<dbReference type="EMBL" id="BMXV01000004">
    <property type="protein sequence ID" value="GGY72715.1"/>
    <property type="molecule type" value="Genomic_DNA"/>
</dbReference>
<feature type="chain" id="PRO_5046103001" description="Ice-binding protein C-terminal domain-containing protein" evidence="1">
    <location>
        <begin position="27"/>
        <end position="207"/>
    </location>
</feature>
<protein>
    <recommendedName>
        <fullName evidence="2">Ice-binding protein C-terminal domain-containing protein</fullName>
    </recommendedName>
</protein>
<dbReference type="RefSeq" id="WP_189575914.1">
    <property type="nucleotide sequence ID" value="NZ_BMXV01000004.1"/>
</dbReference>
<evidence type="ECO:0000313" key="3">
    <source>
        <dbReference type="EMBL" id="GGY72715.1"/>
    </source>
</evidence>
<keyword evidence="1" id="KW-0732">Signal</keyword>
<evidence type="ECO:0000256" key="1">
    <source>
        <dbReference type="SAM" id="SignalP"/>
    </source>
</evidence>
<dbReference type="InterPro" id="IPR013424">
    <property type="entry name" value="Ice-binding_C"/>
</dbReference>
<name>A0ABQ3AZK4_9GAMM</name>
<dbReference type="Pfam" id="PF07589">
    <property type="entry name" value="PEP-CTERM"/>
    <property type="match status" value="1"/>
</dbReference>
<evidence type="ECO:0000259" key="2">
    <source>
        <dbReference type="Pfam" id="PF07589"/>
    </source>
</evidence>
<dbReference type="NCBIfam" id="TIGR02595">
    <property type="entry name" value="PEP_CTERM"/>
    <property type="match status" value="1"/>
</dbReference>
<proteinExistence type="predicted"/>
<feature type="signal peptide" evidence="1">
    <location>
        <begin position="1"/>
        <end position="26"/>
    </location>
</feature>
<evidence type="ECO:0000313" key="4">
    <source>
        <dbReference type="Proteomes" id="UP000601597"/>
    </source>
</evidence>
<gene>
    <name evidence="3" type="ORF">GCM10007071_19750</name>
</gene>
<keyword evidence="4" id="KW-1185">Reference proteome</keyword>
<reference evidence="4" key="1">
    <citation type="journal article" date="2019" name="Int. J. Syst. Evol. Microbiol.">
        <title>The Global Catalogue of Microorganisms (GCM) 10K type strain sequencing project: providing services to taxonomists for standard genome sequencing and annotation.</title>
        <authorList>
            <consortium name="The Broad Institute Genomics Platform"/>
            <consortium name="The Broad Institute Genome Sequencing Center for Infectious Disease"/>
            <person name="Wu L."/>
            <person name="Ma J."/>
        </authorList>
    </citation>
    <scope>NUCLEOTIDE SEQUENCE [LARGE SCALE GENOMIC DNA]</scope>
    <source>
        <strain evidence="4">KCTC 22280</strain>
    </source>
</reference>
<feature type="domain" description="Ice-binding protein C-terminal" evidence="2">
    <location>
        <begin position="180"/>
        <end position="201"/>
    </location>
</feature>
<comment type="caution">
    <text evidence="3">The sequence shown here is derived from an EMBL/GenBank/DDBJ whole genome shotgun (WGS) entry which is preliminary data.</text>
</comment>
<sequence>MRIHRNKATALISGSILMAASMAVQAAPVACINGGVNDTYSASANGAYADACHYFASNIADSSVITAHTNGLWGSPGNDFTYVGKDSEAGEISGIELMVSGSDDEFKYLYQLIVPQAWEGTTVDWVLGVKQASNSYTSYLFEDVTLGIDGGFNSFWLNPQGKEGNDFSFAAGFIRVVDVPVPEPGSLALLGLGLIGLRFARQHSKSA</sequence>